<organism evidence="1 2">
    <name type="scientific">Steinernema glaseri</name>
    <dbReference type="NCBI Taxonomy" id="37863"/>
    <lineage>
        <taxon>Eukaryota</taxon>
        <taxon>Metazoa</taxon>
        <taxon>Ecdysozoa</taxon>
        <taxon>Nematoda</taxon>
        <taxon>Chromadorea</taxon>
        <taxon>Rhabditida</taxon>
        <taxon>Tylenchina</taxon>
        <taxon>Panagrolaimomorpha</taxon>
        <taxon>Strongyloidoidea</taxon>
        <taxon>Steinernematidae</taxon>
        <taxon>Steinernema</taxon>
    </lineage>
</organism>
<evidence type="ECO:0000313" key="1">
    <source>
        <dbReference type="Proteomes" id="UP000095287"/>
    </source>
</evidence>
<evidence type="ECO:0000313" key="2">
    <source>
        <dbReference type="WBParaSite" id="L893_g13193.t1"/>
    </source>
</evidence>
<proteinExistence type="predicted"/>
<dbReference type="Proteomes" id="UP000095287">
    <property type="component" value="Unplaced"/>
</dbReference>
<dbReference type="AlphaFoldDB" id="A0A1I7Y6C3"/>
<accession>A0A1I7Y6C3</accession>
<name>A0A1I7Y6C3_9BILA</name>
<keyword evidence="1" id="KW-1185">Reference proteome</keyword>
<protein>
    <submittedName>
        <fullName evidence="2">Uncharacterized protein</fullName>
    </submittedName>
</protein>
<dbReference type="WBParaSite" id="L893_g13193.t1">
    <property type="protein sequence ID" value="L893_g13193.t1"/>
    <property type="gene ID" value="L893_g13193"/>
</dbReference>
<sequence length="166" mass="18120">MADHYLLGRRHKSTLIQYAPVFLVSSVPSMKAQPETTVSKDAKNSQSAEHMSPIVVNIQCILSYSIQLKCGIGNPLLRRRVDRSNFGQVRPSDQHQFCSPATTSGNKLIACLSQVRGTPRWIKCTSEMDAALQTTTVTPRTGCVTEARGFKEGIAERSLIGAASRG</sequence>
<reference evidence="2" key="1">
    <citation type="submission" date="2016-11" db="UniProtKB">
        <authorList>
            <consortium name="WormBaseParasite"/>
        </authorList>
    </citation>
    <scope>IDENTIFICATION</scope>
</reference>